<keyword evidence="2" id="KW-1185">Reference proteome</keyword>
<evidence type="ECO:0000313" key="3">
    <source>
        <dbReference type="WBParaSite" id="ACRNAN_scaffold3344.g26823.t1"/>
    </source>
</evidence>
<dbReference type="Gene3D" id="3.40.50.1820">
    <property type="entry name" value="alpha/beta hydrolase"/>
    <property type="match status" value="1"/>
</dbReference>
<dbReference type="InterPro" id="IPR029058">
    <property type="entry name" value="AB_hydrolase_fold"/>
</dbReference>
<sequence length="352" mass="40180">MLVEFDQKVQTVYGNILVNIYGDRNKHPILTFHDIGLNAQQTFRDFFQFLTVEELGGEFCIYNVNAPGQQKEADTFPSWYNFPTMDEMVTMIHDLVQFFNLKSFIGLGIGAGANLLLRYAAKHQEKVDGLILINCVYTKANWTEWGYQNLNASLLKNIGPNNFTTDYLLWHHLGTHIENVSQTKIKELRHLYNHIKNPVNLAGFIESYVNRTHVHVTTKCHKDPNFTVPVLQIVGEGSAFLHEAEHLNSMLDHKNSELVKFAECGGDVLNERPDKATEAILLFLQGCGYFPWLNVRKVVKKIRRTTSEEETTISSNEDDATTRSIRGSVSDDFGYFYDGNISPIEPNIPRVF</sequence>
<protein>
    <submittedName>
        <fullName evidence="3">Uncharacterized protein</fullName>
    </submittedName>
</protein>
<dbReference type="AlphaFoldDB" id="A0A914DNF2"/>
<comment type="similarity">
    <text evidence="1">Belongs to the NDRG family.</text>
</comment>
<dbReference type="Proteomes" id="UP000887540">
    <property type="component" value="Unplaced"/>
</dbReference>
<evidence type="ECO:0000313" key="2">
    <source>
        <dbReference type="Proteomes" id="UP000887540"/>
    </source>
</evidence>
<dbReference type="PANTHER" id="PTHR11034">
    <property type="entry name" value="N-MYC DOWNSTREAM REGULATED"/>
    <property type="match status" value="1"/>
</dbReference>
<proteinExistence type="inferred from homology"/>
<organism evidence="2 3">
    <name type="scientific">Acrobeloides nanus</name>
    <dbReference type="NCBI Taxonomy" id="290746"/>
    <lineage>
        <taxon>Eukaryota</taxon>
        <taxon>Metazoa</taxon>
        <taxon>Ecdysozoa</taxon>
        <taxon>Nematoda</taxon>
        <taxon>Chromadorea</taxon>
        <taxon>Rhabditida</taxon>
        <taxon>Tylenchina</taxon>
        <taxon>Cephalobomorpha</taxon>
        <taxon>Cephaloboidea</taxon>
        <taxon>Cephalobidae</taxon>
        <taxon>Acrobeloides</taxon>
    </lineage>
</organism>
<dbReference type="Pfam" id="PF03096">
    <property type="entry name" value="Ndr"/>
    <property type="match status" value="1"/>
</dbReference>
<dbReference type="WBParaSite" id="ACRNAN_scaffold3344.g26823.t1">
    <property type="protein sequence ID" value="ACRNAN_scaffold3344.g26823.t1"/>
    <property type="gene ID" value="ACRNAN_scaffold3344.g26823"/>
</dbReference>
<dbReference type="InterPro" id="IPR004142">
    <property type="entry name" value="NDRG"/>
</dbReference>
<reference evidence="3" key="1">
    <citation type="submission" date="2022-11" db="UniProtKB">
        <authorList>
            <consortium name="WormBaseParasite"/>
        </authorList>
    </citation>
    <scope>IDENTIFICATION</scope>
</reference>
<evidence type="ECO:0000256" key="1">
    <source>
        <dbReference type="ARBA" id="ARBA00005598"/>
    </source>
</evidence>
<name>A0A914DNF2_9BILA</name>
<accession>A0A914DNF2</accession>
<dbReference type="SUPFAM" id="SSF53474">
    <property type="entry name" value="alpha/beta-Hydrolases"/>
    <property type="match status" value="1"/>
</dbReference>